<keyword evidence="3" id="KW-0813">Transport</keyword>
<feature type="transmembrane region" description="Helical" evidence="9">
    <location>
        <begin position="51"/>
        <end position="71"/>
    </location>
</feature>
<dbReference type="NCBIfam" id="TIGR00728">
    <property type="entry name" value="OPT_sfam"/>
    <property type="match status" value="1"/>
</dbReference>
<comment type="similarity">
    <text evidence="2">Belongs to the oligopeptide OPT transporter family.</text>
</comment>
<dbReference type="GO" id="GO:0016020">
    <property type="term" value="C:membrane"/>
    <property type="evidence" value="ECO:0007669"/>
    <property type="project" value="UniProtKB-SubCell"/>
</dbReference>
<feature type="transmembrane region" description="Helical" evidence="9">
    <location>
        <begin position="395"/>
        <end position="414"/>
    </location>
</feature>
<comment type="caution">
    <text evidence="10">The sequence shown here is derived from an EMBL/GenBank/DDBJ whole genome shotgun (WGS) entry which is preliminary data.</text>
</comment>
<feature type="transmembrane region" description="Helical" evidence="9">
    <location>
        <begin position="525"/>
        <end position="547"/>
    </location>
</feature>
<dbReference type="Proteomes" id="UP000076744">
    <property type="component" value="Unassembled WGS sequence"/>
</dbReference>
<accession>A0A167NKG8</accession>
<feature type="transmembrane region" description="Helical" evidence="9">
    <location>
        <begin position="491"/>
        <end position="513"/>
    </location>
</feature>
<keyword evidence="4 9" id="KW-0812">Transmembrane</keyword>
<dbReference type="PANTHER" id="PTHR22601">
    <property type="entry name" value="ISP4 LIKE PROTEIN"/>
    <property type="match status" value="1"/>
</dbReference>
<evidence type="ECO:0000256" key="6">
    <source>
        <dbReference type="ARBA" id="ARBA00022927"/>
    </source>
</evidence>
<dbReference type="GeneID" id="30024046"/>
<evidence type="ECO:0000313" key="10">
    <source>
        <dbReference type="EMBL" id="OAA55649.1"/>
    </source>
</evidence>
<dbReference type="AlphaFoldDB" id="A0A167NKG8"/>
<evidence type="ECO:0000256" key="2">
    <source>
        <dbReference type="ARBA" id="ARBA00008807"/>
    </source>
</evidence>
<feature type="transmembrane region" description="Helical" evidence="9">
    <location>
        <begin position="27"/>
        <end position="45"/>
    </location>
</feature>
<feature type="transmembrane region" description="Helical" evidence="9">
    <location>
        <begin position="559"/>
        <end position="580"/>
    </location>
</feature>
<feature type="transmembrane region" description="Helical" evidence="9">
    <location>
        <begin position="263"/>
        <end position="281"/>
    </location>
</feature>
<keyword evidence="5" id="KW-0571">Peptide transport</keyword>
<sequence>MHKHIIAEMKIETALLTNNSPYAEDRAVAIGPLFACIMAFINGFFETCFPAIYVAATLPQLLAYPLGTFLARVLPHGGLTLFGVRHSLNPGPFNRMEHMLISVMSFAYDSAPYRHQIVWNQALPQYFGQEWARSPGYQLCVALPTAFVGYGFAGITPRFIIWPSHCIWPNSRATITLNSALHPANDDGTHPVPGPFGSVWRWSRIRFFLVALRRHVCLVLVPQHHLHRARSNTGLGLNPLPTLDWNTLTTRVDPLYMPSFNTFNYFAGALASMFMIVGVWFSNAYNTAYLPINSNMPFDRFGERYNVTRVLDDGGRLDAAQDDAYSKPYLSAASLAAYFWFFAVYSASITYAALHHRGEIWGGMRAAVHNLFKSDSATREEVQLSDVHEVPDWRYLAVLLASAALGVASMAVWPTGTSPAVVVFGILMCVVFVVPIGIMYAMTSYQMTLNVLAECVSGAVSNGDALSMAYVKPRSMQDLKLGHYVKIPPWTLFYAQMVSTLVSTLVFVGLLQHQLRIPAICTPHAPFRFVCPGENFFFTAVVLWGTVGPSRQFGPASPYATPLIGFPVGVALVLAFWALGRRFPRSRALRGVHPVVLISGAFA</sequence>
<dbReference type="GO" id="GO:0015031">
    <property type="term" value="P:protein transport"/>
    <property type="evidence" value="ECO:0007669"/>
    <property type="project" value="UniProtKB-KW"/>
</dbReference>
<dbReference type="EMBL" id="AZHB01000024">
    <property type="protein sequence ID" value="OAA55649.1"/>
    <property type="molecule type" value="Genomic_DNA"/>
</dbReference>
<evidence type="ECO:0000256" key="8">
    <source>
        <dbReference type="ARBA" id="ARBA00023136"/>
    </source>
</evidence>
<evidence type="ECO:0000256" key="4">
    <source>
        <dbReference type="ARBA" id="ARBA00022692"/>
    </source>
</evidence>
<evidence type="ECO:0000256" key="3">
    <source>
        <dbReference type="ARBA" id="ARBA00022448"/>
    </source>
</evidence>
<feature type="transmembrane region" description="Helical" evidence="9">
    <location>
        <begin position="449"/>
        <end position="471"/>
    </location>
</feature>
<reference evidence="10 11" key="1">
    <citation type="journal article" date="2016" name="Genome Biol. Evol.">
        <title>Divergent and convergent evolution of fungal pathogenicity.</title>
        <authorList>
            <person name="Shang Y."/>
            <person name="Xiao G."/>
            <person name="Zheng P."/>
            <person name="Cen K."/>
            <person name="Zhan S."/>
            <person name="Wang C."/>
        </authorList>
    </citation>
    <scope>NUCLEOTIDE SEQUENCE [LARGE SCALE GENOMIC DNA]</scope>
    <source>
        <strain evidence="10 11">ARSEF 2679</strain>
    </source>
</reference>
<evidence type="ECO:0000256" key="1">
    <source>
        <dbReference type="ARBA" id="ARBA00004141"/>
    </source>
</evidence>
<evidence type="ECO:0000256" key="9">
    <source>
        <dbReference type="SAM" id="Phobius"/>
    </source>
</evidence>
<dbReference type="OrthoDB" id="9986677at2759"/>
<feature type="transmembrane region" description="Helical" evidence="9">
    <location>
        <begin position="420"/>
        <end position="442"/>
    </location>
</feature>
<dbReference type="RefSeq" id="XP_018701373.1">
    <property type="nucleotide sequence ID" value="XM_018851357.1"/>
</dbReference>
<keyword evidence="11" id="KW-1185">Reference proteome</keyword>
<dbReference type="InterPro" id="IPR004813">
    <property type="entry name" value="OPT"/>
</dbReference>
<keyword evidence="6" id="KW-0653">Protein transport</keyword>
<evidence type="ECO:0000256" key="5">
    <source>
        <dbReference type="ARBA" id="ARBA00022856"/>
    </source>
</evidence>
<name>A0A167NKG8_CORFA</name>
<comment type="subcellular location">
    <subcellularLocation>
        <location evidence="1">Membrane</location>
        <topology evidence="1">Multi-pass membrane protein</topology>
    </subcellularLocation>
</comment>
<gene>
    <name evidence="10" type="ORF">ISF_07754</name>
</gene>
<keyword evidence="8 9" id="KW-0472">Membrane</keyword>
<organism evidence="10 11">
    <name type="scientific">Cordyceps fumosorosea (strain ARSEF 2679)</name>
    <name type="common">Isaria fumosorosea</name>
    <dbReference type="NCBI Taxonomy" id="1081104"/>
    <lineage>
        <taxon>Eukaryota</taxon>
        <taxon>Fungi</taxon>
        <taxon>Dikarya</taxon>
        <taxon>Ascomycota</taxon>
        <taxon>Pezizomycotina</taxon>
        <taxon>Sordariomycetes</taxon>
        <taxon>Hypocreomycetidae</taxon>
        <taxon>Hypocreales</taxon>
        <taxon>Cordycipitaceae</taxon>
        <taxon>Cordyceps</taxon>
    </lineage>
</organism>
<dbReference type="Pfam" id="PF03169">
    <property type="entry name" value="OPT"/>
    <property type="match status" value="1"/>
</dbReference>
<proteinExistence type="inferred from homology"/>
<protein>
    <submittedName>
        <fullName evidence="10">Oligopeptide transporter OPT superfamily</fullName>
    </submittedName>
</protein>
<evidence type="ECO:0000256" key="7">
    <source>
        <dbReference type="ARBA" id="ARBA00022989"/>
    </source>
</evidence>
<dbReference type="InterPro" id="IPR004648">
    <property type="entry name" value="Oligpept_transpt"/>
</dbReference>
<keyword evidence="7 9" id="KW-1133">Transmembrane helix</keyword>
<dbReference type="GO" id="GO:0035673">
    <property type="term" value="F:oligopeptide transmembrane transporter activity"/>
    <property type="evidence" value="ECO:0007669"/>
    <property type="project" value="InterPro"/>
</dbReference>
<evidence type="ECO:0000313" key="11">
    <source>
        <dbReference type="Proteomes" id="UP000076744"/>
    </source>
</evidence>
<feature type="transmembrane region" description="Helical" evidence="9">
    <location>
        <begin position="335"/>
        <end position="354"/>
    </location>
</feature>